<comment type="caution">
    <text evidence="1">The sequence shown here is derived from an EMBL/GenBank/DDBJ whole genome shotgun (WGS) entry which is preliminary data.</text>
</comment>
<dbReference type="Proteomes" id="UP000631114">
    <property type="component" value="Unassembled WGS sequence"/>
</dbReference>
<dbReference type="AlphaFoldDB" id="A0A835INL9"/>
<gene>
    <name evidence="1" type="ORF">IFM89_002878</name>
</gene>
<evidence type="ECO:0000313" key="2">
    <source>
        <dbReference type="Proteomes" id="UP000631114"/>
    </source>
</evidence>
<sequence>MRLPKGNEEDSDYWILEMEAEPHDPCHAGDVGGQVTHSYRLLHLCICCPPGPLGDLNDQYHSSETAAFGEPFAGLPCIKASEPKNFDLNQDVTVGSSSLQRSQTSHLDLTQVNHVGGPSDSWPQDGSSSTSLEVVKSDGPVIKPYAGSAGEVPSVDSEVLALWNGLKLLSTLPSSPVWIVGHSELVVKWRTIGH</sequence>
<name>A0A835INL9_9MAGN</name>
<evidence type="ECO:0000313" key="1">
    <source>
        <dbReference type="EMBL" id="KAF9618883.1"/>
    </source>
</evidence>
<reference evidence="1 2" key="1">
    <citation type="submission" date="2020-10" db="EMBL/GenBank/DDBJ databases">
        <title>The Coptis chinensis genome and diversification of protoberbering-type alkaloids.</title>
        <authorList>
            <person name="Wang B."/>
            <person name="Shu S."/>
            <person name="Song C."/>
            <person name="Liu Y."/>
        </authorList>
    </citation>
    <scope>NUCLEOTIDE SEQUENCE [LARGE SCALE GENOMIC DNA]</scope>
    <source>
        <strain evidence="1">HL-2020</strain>
        <tissue evidence="1">Leaf</tissue>
    </source>
</reference>
<organism evidence="1 2">
    <name type="scientific">Coptis chinensis</name>
    <dbReference type="NCBI Taxonomy" id="261450"/>
    <lineage>
        <taxon>Eukaryota</taxon>
        <taxon>Viridiplantae</taxon>
        <taxon>Streptophyta</taxon>
        <taxon>Embryophyta</taxon>
        <taxon>Tracheophyta</taxon>
        <taxon>Spermatophyta</taxon>
        <taxon>Magnoliopsida</taxon>
        <taxon>Ranunculales</taxon>
        <taxon>Ranunculaceae</taxon>
        <taxon>Coptidoideae</taxon>
        <taxon>Coptis</taxon>
    </lineage>
</organism>
<protein>
    <submittedName>
        <fullName evidence="1">Uncharacterized protein</fullName>
    </submittedName>
</protein>
<dbReference type="EMBL" id="JADFTS010000002">
    <property type="protein sequence ID" value="KAF9618883.1"/>
    <property type="molecule type" value="Genomic_DNA"/>
</dbReference>
<keyword evidence="2" id="KW-1185">Reference proteome</keyword>
<accession>A0A835INL9</accession>
<proteinExistence type="predicted"/>